<dbReference type="InterPro" id="IPR054262">
    <property type="entry name" value="DUF6993"/>
</dbReference>
<dbReference type="Pfam" id="PF22504">
    <property type="entry name" value="DUF6993"/>
    <property type="match status" value="1"/>
</dbReference>
<dbReference type="EMBL" id="BAAAPW010000001">
    <property type="protein sequence ID" value="GAA2025023.1"/>
    <property type="molecule type" value="Genomic_DNA"/>
</dbReference>
<dbReference type="Proteomes" id="UP001501196">
    <property type="component" value="Unassembled WGS sequence"/>
</dbReference>
<evidence type="ECO:0000256" key="2">
    <source>
        <dbReference type="SAM" id="SignalP"/>
    </source>
</evidence>
<keyword evidence="2" id="KW-0732">Signal</keyword>
<evidence type="ECO:0000313" key="4">
    <source>
        <dbReference type="EMBL" id="GAA2025023.1"/>
    </source>
</evidence>
<accession>A0ABN2TZ82</accession>
<feature type="region of interest" description="Disordered" evidence="1">
    <location>
        <begin position="23"/>
        <end position="44"/>
    </location>
</feature>
<sequence>MAAVVLAAAVALTACTSAAGPAADGPAVTAGESAPATVPPSADADADEVVGADADEVVAAADAAAALATFDEANLAVVAADDAPVGADFVAALAAAGFAPSAMQVGSDTTTLGEPADSIQFAVRIGDTCLIGQFGAKSDGYRSLIAPVLGTGGCLVGATVPIEP</sequence>
<name>A0ABN2TZ82_9MICO</name>
<feature type="chain" id="PRO_5046294383" description="DUF6993 domain-containing protein" evidence="2">
    <location>
        <begin position="20"/>
        <end position="164"/>
    </location>
</feature>
<reference evidence="4 5" key="1">
    <citation type="journal article" date="2019" name="Int. J. Syst. Evol. Microbiol.">
        <title>The Global Catalogue of Microorganisms (GCM) 10K type strain sequencing project: providing services to taxonomists for standard genome sequencing and annotation.</title>
        <authorList>
            <consortium name="The Broad Institute Genomics Platform"/>
            <consortium name="The Broad Institute Genome Sequencing Center for Infectious Disease"/>
            <person name="Wu L."/>
            <person name="Ma J."/>
        </authorList>
    </citation>
    <scope>NUCLEOTIDE SEQUENCE [LARGE SCALE GENOMIC DNA]</scope>
    <source>
        <strain evidence="4 5">JCM 15672</strain>
    </source>
</reference>
<evidence type="ECO:0000256" key="1">
    <source>
        <dbReference type="SAM" id="MobiDB-lite"/>
    </source>
</evidence>
<feature type="domain" description="DUF6993" evidence="3">
    <location>
        <begin position="76"/>
        <end position="158"/>
    </location>
</feature>
<evidence type="ECO:0000259" key="3">
    <source>
        <dbReference type="Pfam" id="PF22504"/>
    </source>
</evidence>
<comment type="caution">
    <text evidence="4">The sequence shown here is derived from an EMBL/GenBank/DDBJ whole genome shotgun (WGS) entry which is preliminary data.</text>
</comment>
<evidence type="ECO:0000313" key="5">
    <source>
        <dbReference type="Proteomes" id="UP001501196"/>
    </source>
</evidence>
<protein>
    <recommendedName>
        <fullName evidence="3">DUF6993 domain-containing protein</fullName>
    </recommendedName>
</protein>
<feature type="signal peptide" evidence="2">
    <location>
        <begin position="1"/>
        <end position="19"/>
    </location>
</feature>
<organism evidence="4 5">
    <name type="scientific">Agromyces tropicus</name>
    <dbReference type="NCBI Taxonomy" id="555371"/>
    <lineage>
        <taxon>Bacteria</taxon>
        <taxon>Bacillati</taxon>
        <taxon>Actinomycetota</taxon>
        <taxon>Actinomycetes</taxon>
        <taxon>Micrococcales</taxon>
        <taxon>Microbacteriaceae</taxon>
        <taxon>Agromyces</taxon>
    </lineage>
</organism>
<keyword evidence="5" id="KW-1185">Reference proteome</keyword>
<gene>
    <name evidence="4" type="ORF">GCM10009819_05010</name>
</gene>
<proteinExistence type="predicted"/>